<sequence length="212" mass="22314">MNNKLAMGILFAVVIIGGVGAWFLLGSKGEGQPAAISTGSGVDTAAEEGMDDCFIPKQGEAECVIDATAVVVERVVTGGRCEGLRATITFDTEMTSLEPQQQGEVVMQIHPRGETNDGSADTGAGVGHYSGGRWLPFSFGPGDSQPAEGTFTAEVEGNTVTLELYEFADGSCITDDSQMRLKAEMTNPAGERVYDVIGTSDLMEYAPPLSYK</sequence>
<evidence type="ECO:0000256" key="1">
    <source>
        <dbReference type="SAM" id="Phobius"/>
    </source>
</evidence>
<keyword evidence="1" id="KW-0812">Transmembrane</keyword>
<comment type="caution">
    <text evidence="2">The sequence shown here is derived from an EMBL/GenBank/DDBJ whole genome shotgun (WGS) entry which is preliminary data.</text>
</comment>
<name>A0A0G1U4N8_9BACT</name>
<keyword evidence="1" id="KW-1133">Transmembrane helix</keyword>
<dbReference type="EMBL" id="LCNT01000004">
    <property type="protein sequence ID" value="KKU61283.1"/>
    <property type="molecule type" value="Genomic_DNA"/>
</dbReference>
<reference evidence="2 3" key="1">
    <citation type="journal article" date="2015" name="Nature">
        <title>rRNA introns, odd ribosomes, and small enigmatic genomes across a large radiation of phyla.</title>
        <authorList>
            <person name="Brown C.T."/>
            <person name="Hug L.A."/>
            <person name="Thomas B.C."/>
            <person name="Sharon I."/>
            <person name="Castelle C.J."/>
            <person name="Singh A."/>
            <person name="Wilkins M.J."/>
            <person name="Williams K.H."/>
            <person name="Banfield J.F."/>
        </authorList>
    </citation>
    <scope>NUCLEOTIDE SEQUENCE [LARGE SCALE GENOMIC DNA]</scope>
</reference>
<protein>
    <submittedName>
        <fullName evidence="2">Uncharacterized protein</fullName>
    </submittedName>
</protein>
<gene>
    <name evidence="2" type="ORF">UX85_C0004G0205</name>
</gene>
<keyword evidence="1" id="KW-0472">Membrane</keyword>
<dbReference type="Proteomes" id="UP000033860">
    <property type="component" value="Unassembled WGS sequence"/>
</dbReference>
<feature type="transmembrane region" description="Helical" evidence="1">
    <location>
        <begin position="6"/>
        <end position="25"/>
    </location>
</feature>
<proteinExistence type="predicted"/>
<dbReference type="AlphaFoldDB" id="A0A0G1U4N8"/>
<evidence type="ECO:0000313" key="2">
    <source>
        <dbReference type="EMBL" id="KKU61283.1"/>
    </source>
</evidence>
<accession>A0A0G1U4N8</accession>
<organism evidence="2 3">
    <name type="scientific">Candidatus Beckwithbacteria bacterium GW2011_GWB1_47_15</name>
    <dbReference type="NCBI Taxonomy" id="1618371"/>
    <lineage>
        <taxon>Bacteria</taxon>
        <taxon>Candidatus Beckwithiibacteriota</taxon>
    </lineage>
</organism>
<evidence type="ECO:0000313" key="3">
    <source>
        <dbReference type="Proteomes" id="UP000033860"/>
    </source>
</evidence>